<feature type="domain" description="Myb-like" evidence="2">
    <location>
        <begin position="1"/>
        <end position="32"/>
    </location>
</feature>
<dbReference type="Proteomes" id="UP001605036">
    <property type="component" value="Unassembled WGS sequence"/>
</dbReference>
<evidence type="ECO:0000259" key="2">
    <source>
        <dbReference type="PROSITE" id="PS50090"/>
    </source>
</evidence>
<evidence type="ECO:0000313" key="5">
    <source>
        <dbReference type="Proteomes" id="UP001605036"/>
    </source>
</evidence>
<dbReference type="InterPro" id="IPR017930">
    <property type="entry name" value="Myb_dom"/>
</dbReference>
<gene>
    <name evidence="4" type="ORF">R1flu_027762</name>
</gene>
<dbReference type="InterPro" id="IPR053106">
    <property type="entry name" value="Plant_Male-Germline_Reg_TFs"/>
</dbReference>
<dbReference type="Pfam" id="PF00249">
    <property type="entry name" value="Myb_DNA-binding"/>
    <property type="match status" value="1"/>
</dbReference>
<dbReference type="EMBL" id="JBHFFA010000008">
    <property type="protein sequence ID" value="KAL2609189.1"/>
    <property type="molecule type" value="Genomic_DNA"/>
</dbReference>
<name>A0ABD1XJQ7_9MARC</name>
<dbReference type="PROSITE" id="PS50090">
    <property type="entry name" value="MYB_LIKE"/>
    <property type="match status" value="1"/>
</dbReference>
<dbReference type="SUPFAM" id="SSF46689">
    <property type="entry name" value="Homeodomain-like"/>
    <property type="match status" value="1"/>
</dbReference>
<dbReference type="InterPro" id="IPR009057">
    <property type="entry name" value="Homeodomain-like_sf"/>
</dbReference>
<dbReference type="Gene3D" id="1.10.10.60">
    <property type="entry name" value="Homeodomain-like"/>
    <property type="match status" value="1"/>
</dbReference>
<dbReference type="InterPro" id="IPR001005">
    <property type="entry name" value="SANT/Myb"/>
</dbReference>
<dbReference type="PROSITE" id="PS51294">
    <property type="entry name" value="HTH_MYB"/>
    <property type="match status" value="1"/>
</dbReference>
<sequence length="318" mass="35476">MQAKLGNKWAKIASCLPGRTDNDVKNFWSTRQKRILRVLQRPKVPCGSTDAAADISNLSKKAPSITNCGTHQEQSPSGAVLVPSSFVTPFIFEDEHAFKELSGHLYLRDSLEVDDILSVKLHDMVAVDSHSTDPDFIPQSGKALDDLKQGYVTYQSHSSMMITSRNPQSIKRRPRSRRDARSCFDHQLRTDGSLDSSVHTLPDIELPLIHGNLRDFGVPLSTEVPNSNYLDFLLQTEASSLQGSRMFSPELPTFLTNNQQWEKLPVLLSNEPSLHDSKIKESDSCSPDSVIYGFAADVFDSLEPLNTPAPEWWIPSLI</sequence>
<comment type="caution">
    <text evidence="4">The sequence shown here is derived from an EMBL/GenBank/DDBJ whole genome shotgun (WGS) entry which is preliminary data.</text>
</comment>
<organism evidence="4 5">
    <name type="scientific">Riccia fluitans</name>
    <dbReference type="NCBI Taxonomy" id="41844"/>
    <lineage>
        <taxon>Eukaryota</taxon>
        <taxon>Viridiplantae</taxon>
        <taxon>Streptophyta</taxon>
        <taxon>Embryophyta</taxon>
        <taxon>Marchantiophyta</taxon>
        <taxon>Marchantiopsida</taxon>
        <taxon>Marchantiidae</taxon>
        <taxon>Marchantiales</taxon>
        <taxon>Ricciaceae</taxon>
        <taxon>Riccia</taxon>
    </lineage>
</organism>
<proteinExistence type="predicted"/>
<protein>
    <submittedName>
        <fullName evidence="4">Uncharacterized protein</fullName>
    </submittedName>
</protein>
<evidence type="ECO:0000256" key="1">
    <source>
        <dbReference type="SAM" id="MobiDB-lite"/>
    </source>
</evidence>
<feature type="domain" description="HTH myb-type" evidence="3">
    <location>
        <begin position="1"/>
        <end position="36"/>
    </location>
</feature>
<evidence type="ECO:0000259" key="3">
    <source>
        <dbReference type="PROSITE" id="PS51294"/>
    </source>
</evidence>
<accession>A0ABD1XJQ7</accession>
<evidence type="ECO:0000313" key="4">
    <source>
        <dbReference type="EMBL" id="KAL2609189.1"/>
    </source>
</evidence>
<dbReference type="AlphaFoldDB" id="A0ABD1XJQ7"/>
<reference evidence="4 5" key="1">
    <citation type="submission" date="2024-09" db="EMBL/GenBank/DDBJ databases">
        <title>Chromosome-scale assembly of Riccia fluitans.</title>
        <authorList>
            <person name="Paukszto L."/>
            <person name="Sawicki J."/>
            <person name="Karawczyk K."/>
            <person name="Piernik-Szablinska J."/>
            <person name="Szczecinska M."/>
            <person name="Mazdziarz M."/>
        </authorList>
    </citation>
    <scope>NUCLEOTIDE SEQUENCE [LARGE SCALE GENOMIC DNA]</scope>
    <source>
        <strain evidence="4">Rf_01</strain>
        <tissue evidence="4">Aerial parts of the thallus</tissue>
    </source>
</reference>
<dbReference type="CDD" id="cd00167">
    <property type="entry name" value="SANT"/>
    <property type="match status" value="1"/>
</dbReference>
<dbReference type="PANTHER" id="PTHR47996:SF3">
    <property type="entry name" value="TRANSCRIPTION FACTOR DUO1"/>
    <property type="match status" value="1"/>
</dbReference>
<dbReference type="PANTHER" id="PTHR47996">
    <property type="entry name" value="TRANSCRIPTION FACTOR DUO1"/>
    <property type="match status" value="1"/>
</dbReference>
<feature type="region of interest" description="Disordered" evidence="1">
    <location>
        <begin position="162"/>
        <end position="182"/>
    </location>
</feature>
<keyword evidence="5" id="KW-1185">Reference proteome</keyword>